<dbReference type="Gene3D" id="1.10.3210.10">
    <property type="entry name" value="Hypothetical protein af1432"/>
    <property type="match status" value="1"/>
</dbReference>
<dbReference type="SMART" id="SM00471">
    <property type="entry name" value="HDc"/>
    <property type="match status" value="1"/>
</dbReference>
<organism evidence="2 3">
    <name type="scientific">Flagellimonas aurea</name>
    <dbReference type="NCBI Taxonomy" id="2915619"/>
    <lineage>
        <taxon>Bacteria</taxon>
        <taxon>Pseudomonadati</taxon>
        <taxon>Bacteroidota</taxon>
        <taxon>Flavobacteriia</taxon>
        <taxon>Flavobacteriales</taxon>
        <taxon>Flavobacteriaceae</taxon>
        <taxon>Flagellimonas</taxon>
    </lineage>
</organism>
<dbReference type="EMBL" id="JAFLNL010000003">
    <property type="protein sequence ID" value="MBO0353879.1"/>
    <property type="molecule type" value="Genomic_DNA"/>
</dbReference>
<reference evidence="2 3" key="1">
    <citation type="submission" date="2021-03" db="EMBL/GenBank/DDBJ databases">
        <title>Muricauda lutimaris sp. nov. and Muricauda ruestringensis sp. nov, two marine members of the Flavobacteriaceae isolated from deep sea sediments of Western Pacific.</title>
        <authorList>
            <person name="Zhao S."/>
            <person name="Liu R."/>
        </authorList>
    </citation>
    <scope>NUCLEOTIDE SEQUENCE [LARGE SCALE GENOMIC DNA]</scope>
    <source>
        <strain evidence="2 3">BC31-1-A7</strain>
    </source>
</reference>
<dbReference type="RefSeq" id="WP_207032666.1">
    <property type="nucleotide sequence ID" value="NZ_JAFLNL010000003.1"/>
</dbReference>
<dbReference type="CDD" id="cd00077">
    <property type="entry name" value="HDc"/>
    <property type="match status" value="1"/>
</dbReference>
<accession>A0ABS3G392</accession>
<gene>
    <name evidence="2" type="ORF">J0656_07610</name>
</gene>
<dbReference type="Pfam" id="PF01966">
    <property type="entry name" value="HD"/>
    <property type="match status" value="1"/>
</dbReference>
<sequence>MNTNSKLLIEVENYVRHLLLEILDTNFLYHNIDHTLRVVKSVEELTESHGLSQSDSETLLLAAWLHDIGYIKDAQNHEDMGMSMARDFLEQKKCPEDRIKKIESLISATKIGHVPMNFSEKIICDADCSHFGQIGYHLIAEHLRQELIKRGVVSYTSQEWAEQNIELLQNHHTFHTPYAKKKWEPIKQENIKKLLKEKAFSSNIGQKEKDISLD</sequence>
<dbReference type="NCBIfam" id="TIGR00277">
    <property type="entry name" value="HDIG"/>
    <property type="match status" value="1"/>
</dbReference>
<dbReference type="InterPro" id="IPR006675">
    <property type="entry name" value="HDIG_dom"/>
</dbReference>
<feature type="domain" description="HD/PDEase" evidence="1">
    <location>
        <begin position="27"/>
        <end position="141"/>
    </location>
</feature>
<dbReference type="InterPro" id="IPR003607">
    <property type="entry name" value="HD/PDEase_dom"/>
</dbReference>
<proteinExistence type="predicted"/>
<evidence type="ECO:0000313" key="2">
    <source>
        <dbReference type="EMBL" id="MBO0353879.1"/>
    </source>
</evidence>
<dbReference type="Proteomes" id="UP000664044">
    <property type="component" value="Unassembled WGS sequence"/>
</dbReference>
<protein>
    <submittedName>
        <fullName evidence="2">HD domain-containing protein</fullName>
    </submittedName>
</protein>
<evidence type="ECO:0000313" key="3">
    <source>
        <dbReference type="Proteomes" id="UP000664044"/>
    </source>
</evidence>
<dbReference type="InterPro" id="IPR006674">
    <property type="entry name" value="HD_domain"/>
</dbReference>
<dbReference type="SUPFAM" id="SSF109604">
    <property type="entry name" value="HD-domain/PDEase-like"/>
    <property type="match status" value="1"/>
</dbReference>
<name>A0ABS3G392_9FLAO</name>
<comment type="caution">
    <text evidence="2">The sequence shown here is derived from an EMBL/GenBank/DDBJ whole genome shotgun (WGS) entry which is preliminary data.</text>
</comment>
<evidence type="ECO:0000259" key="1">
    <source>
        <dbReference type="SMART" id="SM00471"/>
    </source>
</evidence>
<keyword evidence="3" id="KW-1185">Reference proteome</keyword>